<dbReference type="EMBL" id="DUAV01000022">
    <property type="protein sequence ID" value="HIG63516.1"/>
    <property type="molecule type" value="Genomic_DNA"/>
</dbReference>
<evidence type="ECO:0000256" key="2">
    <source>
        <dbReference type="SAM" id="Phobius"/>
    </source>
</evidence>
<evidence type="ECO:0000313" key="3">
    <source>
        <dbReference type="EMBL" id="HIG63516.1"/>
    </source>
</evidence>
<keyword evidence="2" id="KW-1133">Transmembrane helix</keyword>
<evidence type="ECO:0000256" key="1">
    <source>
        <dbReference type="SAM" id="MobiDB-lite"/>
    </source>
</evidence>
<evidence type="ECO:0000313" key="4">
    <source>
        <dbReference type="Proteomes" id="UP000589516"/>
    </source>
</evidence>
<name>A0A7C7ZE14_9ARCH</name>
<sequence>MDLSMELLGYTWNFEFFVAAFLFGLGLATLGSGLFTAYFGAGKSQQIGFGLIVMAILVLGLQYHQTYIADPATFDAASFRYGLIAAIAAMVGMGAGMFVVLFILMKVDTVDDLEDLDLEDLEDLDLDEELKKLEEELAAEDGGDDSDNGGDDAPAEDTDKEDKA</sequence>
<protein>
    <submittedName>
        <fullName evidence="3">Uncharacterized protein</fullName>
    </submittedName>
</protein>
<feature type="compositionally biased region" description="Acidic residues" evidence="1">
    <location>
        <begin position="136"/>
        <end position="164"/>
    </location>
</feature>
<reference evidence="4" key="1">
    <citation type="journal article" date="2019" name="bioRxiv">
        <title>Genome diversification in globally distributed novel marine Proteobacteria is linked to environmental adaptation.</title>
        <authorList>
            <person name="Zhou Z."/>
            <person name="Tran P.Q."/>
            <person name="Kieft K."/>
            <person name="Anantharaman K."/>
        </authorList>
    </citation>
    <scope>NUCLEOTIDE SEQUENCE [LARGE SCALE GENOMIC DNA]</scope>
</reference>
<feature type="transmembrane region" description="Helical" evidence="2">
    <location>
        <begin position="47"/>
        <end position="63"/>
    </location>
</feature>
<gene>
    <name evidence="3" type="ORF">EYQ16_03240</name>
</gene>
<dbReference type="AlphaFoldDB" id="A0A7C7ZE14"/>
<proteinExistence type="predicted"/>
<comment type="caution">
    <text evidence="3">The sequence shown here is derived from an EMBL/GenBank/DDBJ whole genome shotgun (WGS) entry which is preliminary data.</text>
</comment>
<keyword evidence="2" id="KW-0812">Transmembrane</keyword>
<keyword evidence="2" id="KW-0472">Membrane</keyword>
<feature type="region of interest" description="Disordered" evidence="1">
    <location>
        <begin position="135"/>
        <end position="164"/>
    </location>
</feature>
<feature type="transmembrane region" description="Helical" evidence="2">
    <location>
        <begin position="16"/>
        <end position="40"/>
    </location>
</feature>
<accession>A0A7C7ZE14</accession>
<feature type="transmembrane region" description="Helical" evidence="2">
    <location>
        <begin position="83"/>
        <end position="104"/>
    </location>
</feature>
<organism evidence="3 4">
    <name type="scientific">Marine Group III euryarchaeote</name>
    <dbReference type="NCBI Taxonomy" id="2173149"/>
    <lineage>
        <taxon>Archaea</taxon>
        <taxon>Methanobacteriati</taxon>
        <taxon>Thermoplasmatota</taxon>
        <taxon>Thermoplasmata</taxon>
        <taxon>Candidatus Thermoprofundales</taxon>
    </lineage>
</organism>
<dbReference type="Proteomes" id="UP000589516">
    <property type="component" value="Unassembled WGS sequence"/>
</dbReference>